<gene>
    <name evidence="1" type="ORF">ARMGADRAFT_1087647</name>
</gene>
<dbReference type="OrthoDB" id="3257768at2759"/>
<organism evidence="1 2">
    <name type="scientific">Armillaria gallica</name>
    <name type="common">Bulbous honey fungus</name>
    <name type="synonym">Armillaria bulbosa</name>
    <dbReference type="NCBI Taxonomy" id="47427"/>
    <lineage>
        <taxon>Eukaryota</taxon>
        <taxon>Fungi</taxon>
        <taxon>Dikarya</taxon>
        <taxon>Basidiomycota</taxon>
        <taxon>Agaricomycotina</taxon>
        <taxon>Agaricomycetes</taxon>
        <taxon>Agaricomycetidae</taxon>
        <taxon>Agaricales</taxon>
        <taxon>Marasmiineae</taxon>
        <taxon>Physalacriaceae</taxon>
        <taxon>Armillaria</taxon>
    </lineage>
</organism>
<dbReference type="AlphaFoldDB" id="A0A2H3CQ52"/>
<dbReference type="Proteomes" id="UP000217790">
    <property type="component" value="Unassembled WGS sequence"/>
</dbReference>
<sequence length="107" mass="12313">MTVSLVKKAKLASEQCQLHSQAHIELMQALLDLYFFAKWTVEVKAWEHDCTRTNPYYVTFKHISEVDIKLAIVWEEMEDVAKGFLELDESTSAGGFLALALYIEEEQ</sequence>
<dbReference type="EMBL" id="KZ293692">
    <property type="protein sequence ID" value="PBK85199.1"/>
    <property type="molecule type" value="Genomic_DNA"/>
</dbReference>
<dbReference type="InParanoid" id="A0A2H3CQ52"/>
<protein>
    <submittedName>
        <fullName evidence="1">Uncharacterized protein</fullName>
    </submittedName>
</protein>
<name>A0A2H3CQ52_ARMGA</name>
<accession>A0A2H3CQ52</accession>
<reference evidence="2" key="1">
    <citation type="journal article" date="2017" name="Nat. Ecol. Evol.">
        <title>Genome expansion and lineage-specific genetic innovations in the forest pathogenic fungi Armillaria.</title>
        <authorList>
            <person name="Sipos G."/>
            <person name="Prasanna A.N."/>
            <person name="Walter M.C."/>
            <person name="O'Connor E."/>
            <person name="Balint B."/>
            <person name="Krizsan K."/>
            <person name="Kiss B."/>
            <person name="Hess J."/>
            <person name="Varga T."/>
            <person name="Slot J."/>
            <person name="Riley R."/>
            <person name="Boka B."/>
            <person name="Rigling D."/>
            <person name="Barry K."/>
            <person name="Lee J."/>
            <person name="Mihaltcheva S."/>
            <person name="LaButti K."/>
            <person name="Lipzen A."/>
            <person name="Waldron R."/>
            <person name="Moloney N.M."/>
            <person name="Sperisen C."/>
            <person name="Kredics L."/>
            <person name="Vagvoelgyi C."/>
            <person name="Patrignani A."/>
            <person name="Fitzpatrick D."/>
            <person name="Nagy I."/>
            <person name="Doyle S."/>
            <person name="Anderson J.B."/>
            <person name="Grigoriev I.V."/>
            <person name="Gueldener U."/>
            <person name="Muensterkoetter M."/>
            <person name="Nagy L.G."/>
        </authorList>
    </citation>
    <scope>NUCLEOTIDE SEQUENCE [LARGE SCALE GENOMIC DNA]</scope>
    <source>
        <strain evidence="2">Ar21-2</strain>
    </source>
</reference>
<evidence type="ECO:0000313" key="1">
    <source>
        <dbReference type="EMBL" id="PBK85199.1"/>
    </source>
</evidence>
<proteinExistence type="predicted"/>
<keyword evidence="2" id="KW-1185">Reference proteome</keyword>
<evidence type="ECO:0000313" key="2">
    <source>
        <dbReference type="Proteomes" id="UP000217790"/>
    </source>
</evidence>